<evidence type="ECO:0000256" key="1">
    <source>
        <dbReference type="ARBA" id="ARBA00004370"/>
    </source>
</evidence>
<dbReference type="KEGG" id="npy:NPRO_04770"/>
<reference evidence="9" key="1">
    <citation type="journal article" name="DNA Res.">
        <title>The physiological potential of anammox bacteria as revealed by their core genome structure.</title>
        <authorList>
            <person name="Okubo T."/>
            <person name="Toyoda A."/>
            <person name="Fukuhara K."/>
            <person name="Uchiyama I."/>
            <person name="Harigaya Y."/>
            <person name="Kuroiwa M."/>
            <person name="Suzuki T."/>
            <person name="Murakami Y."/>
            <person name="Suwa Y."/>
            <person name="Takami H."/>
        </authorList>
    </citation>
    <scope>NUCLEOTIDE SEQUENCE</scope>
    <source>
        <strain evidence="9">317325-2</strain>
    </source>
</reference>
<keyword evidence="4" id="KW-0479">Metal-binding</keyword>
<dbReference type="InterPro" id="IPR000701">
    <property type="entry name" value="SuccDH_FuR_B_TM-su"/>
</dbReference>
<keyword evidence="7 8" id="KW-0472">Membrane</keyword>
<organism evidence="9 10">
    <name type="scientific">Candidatus Nitrosymbiomonas proteolyticus</name>
    <dbReference type="NCBI Taxonomy" id="2608984"/>
    <lineage>
        <taxon>Bacteria</taxon>
        <taxon>Bacillati</taxon>
        <taxon>Armatimonadota</taxon>
        <taxon>Armatimonadota incertae sedis</taxon>
        <taxon>Candidatus Nitrosymbiomonas</taxon>
    </lineage>
</organism>
<feature type="transmembrane region" description="Helical" evidence="8">
    <location>
        <begin position="151"/>
        <end position="173"/>
    </location>
</feature>
<evidence type="ECO:0000256" key="2">
    <source>
        <dbReference type="ARBA" id="ARBA00022617"/>
    </source>
</evidence>
<evidence type="ECO:0000256" key="7">
    <source>
        <dbReference type="ARBA" id="ARBA00023136"/>
    </source>
</evidence>
<feature type="transmembrane region" description="Helical" evidence="8">
    <location>
        <begin position="104"/>
        <end position="122"/>
    </location>
</feature>
<dbReference type="InterPro" id="IPR034804">
    <property type="entry name" value="SQR/QFR_C/D"/>
</dbReference>
<dbReference type="Proteomes" id="UP000662873">
    <property type="component" value="Chromosome"/>
</dbReference>
<sequence length="216" mass="24414">MSFALTRESFFWHRVHSLTGIVPIGFYMLQHLTLNSFSLAGPAKFDGVIGFFESVPKHVLLAAEALLIWTPLLFHALYGLFIANRSKPNYFGSRYNWSQNLMYVLQRWSGIALFFFLTYHVISTTVHKYATNDPRVIEYAAWQAKLTGNGYLLLAVYALGVLAASYHLSYGIWNFCIRWGITVSDRSQAAVQRFSAVAFVAITLLGWAALAGFLMH</sequence>
<gene>
    <name evidence="9" type="ORF">NPRO_04770</name>
</gene>
<evidence type="ECO:0000256" key="4">
    <source>
        <dbReference type="ARBA" id="ARBA00022723"/>
    </source>
</evidence>
<keyword evidence="3 8" id="KW-0812">Transmembrane</keyword>
<dbReference type="EMBL" id="AP021858">
    <property type="protein sequence ID" value="BBO22882.1"/>
    <property type="molecule type" value="Genomic_DNA"/>
</dbReference>
<protein>
    <submittedName>
        <fullName evidence="9">Succinate dehydrogenase</fullName>
    </submittedName>
</protein>
<feature type="transmembrane region" description="Helical" evidence="8">
    <location>
        <begin position="12"/>
        <end position="29"/>
    </location>
</feature>
<dbReference type="Gene3D" id="1.20.1300.10">
    <property type="entry name" value="Fumarate reductase/succinate dehydrogenase, transmembrane subunit"/>
    <property type="match status" value="1"/>
</dbReference>
<dbReference type="AlphaFoldDB" id="A0A809RT34"/>
<evidence type="ECO:0000256" key="5">
    <source>
        <dbReference type="ARBA" id="ARBA00022989"/>
    </source>
</evidence>
<feature type="transmembrane region" description="Helical" evidence="8">
    <location>
        <begin position="194"/>
        <end position="215"/>
    </location>
</feature>
<dbReference type="Pfam" id="PF01127">
    <property type="entry name" value="Sdh_cyt"/>
    <property type="match status" value="1"/>
</dbReference>
<evidence type="ECO:0000256" key="3">
    <source>
        <dbReference type="ARBA" id="ARBA00022692"/>
    </source>
</evidence>
<dbReference type="GO" id="GO:0046872">
    <property type="term" value="F:metal ion binding"/>
    <property type="evidence" value="ECO:0007669"/>
    <property type="project" value="UniProtKB-KW"/>
</dbReference>
<comment type="subcellular location">
    <subcellularLocation>
        <location evidence="1">Membrane</location>
    </subcellularLocation>
</comment>
<feature type="transmembrane region" description="Helical" evidence="8">
    <location>
        <begin position="59"/>
        <end position="83"/>
    </location>
</feature>
<keyword evidence="2" id="KW-0349">Heme</keyword>
<proteinExistence type="predicted"/>
<keyword evidence="6" id="KW-0408">Iron</keyword>
<dbReference type="SUPFAM" id="SSF81343">
    <property type="entry name" value="Fumarate reductase respiratory complex transmembrane subunits"/>
    <property type="match status" value="1"/>
</dbReference>
<evidence type="ECO:0000313" key="9">
    <source>
        <dbReference type="EMBL" id="BBO22882.1"/>
    </source>
</evidence>
<dbReference type="GO" id="GO:0016020">
    <property type="term" value="C:membrane"/>
    <property type="evidence" value="ECO:0007669"/>
    <property type="project" value="UniProtKB-SubCell"/>
</dbReference>
<name>A0A809RT34_9BACT</name>
<evidence type="ECO:0000256" key="8">
    <source>
        <dbReference type="SAM" id="Phobius"/>
    </source>
</evidence>
<accession>A0A809RT34</accession>
<evidence type="ECO:0000256" key="6">
    <source>
        <dbReference type="ARBA" id="ARBA00023004"/>
    </source>
</evidence>
<keyword evidence="5 8" id="KW-1133">Transmembrane helix</keyword>
<evidence type="ECO:0000313" key="10">
    <source>
        <dbReference type="Proteomes" id="UP000662873"/>
    </source>
</evidence>